<name>A0ABT6LWJ0_9ACTN</name>
<organism evidence="1 2">
    <name type="scientific">Streptomyces pseudovenezuelae</name>
    <dbReference type="NCBI Taxonomy" id="67350"/>
    <lineage>
        <taxon>Bacteria</taxon>
        <taxon>Bacillati</taxon>
        <taxon>Actinomycetota</taxon>
        <taxon>Actinomycetes</taxon>
        <taxon>Kitasatosporales</taxon>
        <taxon>Streptomycetaceae</taxon>
        <taxon>Streptomyces</taxon>
        <taxon>Streptomyces aurantiacus group</taxon>
    </lineage>
</organism>
<dbReference type="EMBL" id="JARXVH010000018">
    <property type="protein sequence ID" value="MDH6220686.1"/>
    <property type="molecule type" value="Genomic_DNA"/>
</dbReference>
<gene>
    <name evidence="1" type="ORF">M2283_008028</name>
</gene>
<evidence type="ECO:0000313" key="2">
    <source>
        <dbReference type="Proteomes" id="UP001160499"/>
    </source>
</evidence>
<sequence length="79" mass="8901">MRWVRYSRVWLVGTGSTLPRGGPRVESIDSWTVENADSWTFERLFLDFLRGGGGAPFADLQVIRSLTQLPYVRTSLTGP</sequence>
<dbReference type="Proteomes" id="UP001160499">
    <property type="component" value="Unassembled WGS sequence"/>
</dbReference>
<comment type="caution">
    <text evidence="1">The sequence shown here is derived from an EMBL/GenBank/DDBJ whole genome shotgun (WGS) entry which is preliminary data.</text>
</comment>
<accession>A0ABT6LWJ0</accession>
<evidence type="ECO:0000313" key="1">
    <source>
        <dbReference type="EMBL" id="MDH6220686.1"/>
    </source>
</evidence>
<protein>
    <submittedName>
        <fullName evidence="1">Uncharacterized protein</fullName>
    </submittedName>
</protein>
<proteinExistence type="predicted"/>
<reference evidence="1 2" key="1">
    <citation type="submission" date="2023-04" db="EMBL/GenBank/DDBJ databases">
        <title>Forest soil microbial communities from Buena Vista Peninsula, Colon Province, Panama.</title>
        <authorList>
            <person name="Bouskill N."/>
        </authorList>
    </citation>
    <scope>NUCLEOTIDE SEQUENCE [LARGE SCALE GENOMIC DNA]</scope>
    <source>
        <strain evidence="1 2">GGS1</strain>
    </source>
</reference>
<keyword evidence="2" id="KW-1185">Reference proteome</keyword>